<proteinExistence type="predicted"/>
<name>A0A976M841_THEOR</name>
<dbReference type="Proteomes" id="UP000244803">
    <property type="component" value="Chromosome 4"/>
</dbReference>
<accession>A0A976M841</accession>
<protein>
    <submittedName>
        <fullName evidence="1">Uncharacterized protein</fullName>
    </submittedName>
</protein>
<dbReference type="EMBL" id="CP056067">
    <property type="protein sequence ID" value="UKJ89502.1"/>
    <property type="molecule type" value="Genomic_DNA"/>
</dbReference>
<dbReference type="AlphaFoldDB" id="A0A976M841"/>
<organism evidence="1 2">
    <name type="scientific">Theileria orientalis</name>
    <dbReference type="NCBI Taxonomy" id="68886"/>
    <lineage>
        <taxon>Eukaryota</taxon>
        <taxon>Sar</taxon>
        <taxon>Alveolata</taxon>
        <taxon>Apicomplexa</taxon>
        <taxon>Aconoidasida</taxon>
        <taxon>Piroplasmida</taxon>
        <taxon>Theileriidae</taxon>
        <taxon>Theileria</taxon>
    </lineage>
</organism>
<evidence type="ECO:0000313" key="1">
    <source>
        <dbReference type="EMBL" id="UKJ89502.1"/>
    </source>
</evidence>
<gene>
    <name evidence="1" type="ORF">MACJ_002753</name>
</gene>
<reference evidence="1" key="1">
    <citation type="submission" date="2022-07" db="EMBL/GenBank/DDBJ databases">
        <title>Evaluation of T. orientalis genome assembly methods using nanopore sequencing and analysis of variation between genomes.</title>
        <authorList>
            <person name="Yam J."/>
            <person name="Micallef M.L."/>
            <person name="Liu M."/>
            <person name="Djordjevic S.P."/>
            <person name="Bogema D.R."/>
            <person name="Jenkins C."/>
        </authorList>
    </citation>
    <scope>NUCLEOTIDE SEQUENCE</scope>
    <source>
        <strain evidence="1">Fish Creek</strain>
    </source>
</reference>
<dbReference type="OrthoDB" id="361343at2759"/>
<evidence type="ECO:0000313" key="2">
    <source>
        <dbReference type="Proteomes" id="UP000244803"/>
    </source>
</evidence>
<sequence>MTPYLSAKKHTRNSRLRIPFPKLTPNVEDGSEIEFEGWLNLGEPVLERDFRFNRRCPRSCSVSRPCLNSCKNYDNLCQNQGSGNLAVASNCRHNTNHVCTHNSDTVNIVKNNDICANCASRNNTHGTVFKQDNQVYYVTNKQNPPTVVVQKPQTVVVRNRSMPPIVVRQPPPNVILKNERSHPIFVQSCPPNIIVTNPQASPPRNSPSMPNVQSTQHFARLNDPVFARRPACVIDGTQHNPSATRRNHCAYHCKNSNYVNF</sequence>